<evidence type="ECO:0000313" key="2">
    <source>
        <dbReference type="EMBL" id="RRT61944.1"/>
    </source>
</evidence>
<feature type="compositionally biased region" description="Basic residues" evidence="1">
    <location>
        <begin position="123"/>
        <end position="134"/>
    </location>
</feature>
<feature type="region of interest" description="Disordered" evidence="1">
    <location>
        <begin position="115"/>
        <end position="165"/>
    </location>
</feature>
<sequence>MQYQLIPARTERYIPVRQLNGTRTAHYQAVPPIGAVLEPLWILSLGLIFEGDRPSWNTIGVPSSKEVDHKAEKLNLLARVLIDCFRPITTRNRPITIDFNCQAVTVDFDRQRSISGGSAKEGIKKKRETKKREKKNLESDAALHSCDSSPAGDFFSPHREKERGD</sequence>
<reference evidence="2 3" key="1">
    <citation type="journal article" date="2014" name="Agronomy (Basel)">
        <title>A Draft Genome Sequence for Ensete ventricosum, the Drought-Tolerant Tree Against Hunger.</title>
        <authorList>
            <person name="Harrison J."/>
            <person name="Moore K.A."/>
            <person name="Paszkiewicz K."/>
            <person name="Jones T."/>
            <person name="Grant M."/>
            <person name="Ambacheew D."/>
            <person name="Muzemil S."/>
            <person name="Studholme D.J."/>
        </authorList>
    </citation>
    <scope>NUCLEOTIDE SEQUENCE [LARGE SCALE GENOMIC DNA]</scope>
</reference>
<accession>A0A426ZD94</accession>
<dbReference type="EMBL" id="AMZH03007185">
    <property type="protein sequence ID" value="RRT61944.1"/>
    <property type="molecule type" value="Genomic_DNA"/>
</dbReference>
<dbReference type="Proteomes" id="UP000287651">
    <property type="component" value="Unassembled WGS sequence"/>
</dbReference>
<name>A0A426ZD94_ENSVE</name>
<dbReference type="AlphaFoldDB" id="A0A426ZD94"/>
<protein>
    <submittedName>
        <fullName evidence="2">Uncharacterized protein</fullName>
    </submittedName>
</protein>
<proteinExistence type="predicted"/>
<comment type="caution">
    <text evidence="2">The sequence shown here is derived from an EMBL/GenBank/DDBJ whole genome shotgun (WGS) entry which is preliminary data.</text>
</comment>
<gene>
    <name evidence="2" type="ORF">B296_00012930</name>
</gene>
<feature type="non-terminal residue" evidence="2">
    <location>
        <position position="165"/>
    </location>
</feature>
<feature type="compositionally biased region" description="Basic and acidic residues" evidence="1">
    <location>
        <begin position="156"/>
        <end position="165"/>
    </location>
</feature>
<evidence type="ECO:0000256" key="1">
    <source>
        <dbReference type="SAM" id="MobiDB-lite"/>
    </source>
</evidence>
<organism evidence="2 3">
    <name type="scientific">Ensete ventricosum</name>
    <name type="common">Abyssinian banana</name>
    <name type="synonym">Musa ensete</name>
    <dbReference type="NCBI Taxonomy" id="4639"/>
    <lineage>
        <taxon>Eukaryota</taxon>
        <taxon>Viridiplantae</taxon>
        <taxon>Streptophyta</taxon>
        <taxon>Embryophyta</taxon>
        <taxon>Tracheophyta</taxon>
        <taxon>Spermatophyta</taxon>
        <taxon>Magnoliopsida</taxon>
        <taxon>Liliopsida</taxon>
        <taxon>Zingiberales</taxon>
        <taxon>Musaceae</taxon>
        <taxon>Ensete</taxon>
    </lineage>
</organism>
<evidence type="ECO:0000313" key="3">
    <source>
        <dbReference type="Proteomes" id="UP000287651"/>
    </source>
</evidence>